<dbReference type="InterPro" id="IPR001584">
    <property type="entry name" value="Integrase_cat-core"/>
</dbReference>
<reference evidence="14 15" key="1">
    <citation type="submission" date="2015-01" db="EMBL/GenBank/DDBJ databases">
        <title>Evolution of Trichinella species and genotypes.</title>
        <authorList>
            <person name="Korhonen P.K."/>
            <person name="Edoardo P."/>
            <person name="Giuseppe L.R."/>
            <person name="Gasser R.B."/>
        </authorList>
    </citation>
    <scope>NUCLEOTIDE SEQUENCE [LARGE SCALE GENOMIC DNA]</scope>
    <source>
        <strain evidence="14">ISS2496</strain>
    </source>
</reference>
<feature type="domain" description="Reverse transcriptase" evidence="12">
    <location>
        <begin position="182"/>
        <end position="360"/>
    </location>
</feature>
<keyword evidence="9" id="KW-0511">Multifunctional enzyme</keyword>
<keyword evidence="2" id="KW-0645">Protease</keyword>
<dbReference type="CDD" id="cd01647">
    <property type="entry name" value="RT_LTR"/>
    <property type="match status" value="1"/>
</dbReference>
<feature type="domain" description="Peptidase A2" evidence="11">
    <location>
        <begin position="7"/>
        <end position="83"/>
    </location>
</feature>
<dbReference type="GO" id="GO:0006508">
    <property type="term" value="P:proteolysis"/>
    <property type="evidence" value="ECO:0007669"/>
    <property type="project" value="UniProtKB-KW"/>
</dbReference>
<organism evidence="14 15">
    <name type="scientific">Trichinella patagoniensis</name>
    <dbReference type="NCBI Taxonomy" id="990121"/>
    <lineage>
        <taxon>Eukaryota</taxon>
        <taxon>Metazoa</taxon>
        <taxon>Ecdysozoa</taxon>
        <taxon>Nematoda</taxon>
        <taxon>Enoplea</taxon>
        <taxon>Dorylaimia</taxon>
        <taxon>Trichinellida</taxon>
        <taxon>Trichinellidae</taxon>
        <taxon>Trichinella</taxon>
    </lineage>
</organism>
<dbReference type="InterPro" id="IPR036397">
    <property type="entry name" value="RNaseH_sf"/>
</dbReference>
<keyword evidence="6" id="KW-0255">Endonuclease</keyword>
<sequence>MDKISKRRFLIDTGAAVSLLPATGSQKQPEQPVSNQPILQTINGTPVRHLGKKTITVQLANLPVLTWTFFVAEVGVAIIGADFLHHHAITVDIKHSRLIMACNNANTLPINGALAIESTDKYHSLLTHFYPHQDAAQTTVRQLEPNIVSHAIETTGQPVHCKPRRLPPHKLQVAKEHFNDLLRRGIIRPSNSCWASPLHMVPKQQTAQWRPCGDYRALNRCTTPDRYPLPHLADFAHNLHGKHIFSKLDLAHAYYHIPMRPQDIAKTAITTPFGLFEFLKMPFGLRNAAQSFQRFIDTVTRGIEDCFVYVDDILLASASEKEHFVLLKKVLQRLKAHGIQVNKDKCILAVPSLPFLGHTVDANGIRPLPDKVQAVKAFPAPKTGRELRRFLGMVNFYRRFLPHIATTLAPLDAIASAAASTKITLTHDQLQAFNAAKDALANATMLHHPHLTEEYALMVDASDHAISAVLQQPAKNSWRPLAFFSKRLTATQKRYSAFGRELLAAYLAAKHFRHVVEGRRLVINTDHKPLAHAFLRPSNNLNDRETRHLDLITSLADDVRHKGGDSNVVADALSRSVNALFLATLNHPVSADVASAQIVDPELHKIAQTTSLQLQPQKIPNSPVPLWVDSIRATKPLMTGFVKLRLTASTDTSFGVWIQIRLAWHQRRRRPVDSSMYQLPACQNTTTHALTASGVPPTRAPLRARPPGHRGATPTVRRFTRWPEAWPIHDITATTVARTFLTNWIARFGVPSRVTTDRGRQFSSHTWTTLNKMLGCQHISASSYHPQANGIVERFHRHLKASLIAHMHSAGVKWTTALPLVLLGIRTALKEDINCSAAEMLYGSVLRLPADFFLGDATSSCSDPTAFVEALRIAMRRLRPTAPRHGVLKPFVHEALAHCSHVFVQERRSIPARRQIAMDAPITWWKKRTSLLEAAARYISNVAVDITKPAFTTSDYAKTTAAEPERKRVVFHLSSQIPPAF</sequence>
<dbReference type="Gene3D" id="2.40.70.10">
    <property type="entry name" value="Acid Proteases"/>
    <property type="match status" value="1"/>
</dbReference>
<evidence type="ECO:0000256" key="2">
    <source>
        <dbReference type="ARBA" id="ARBA00022670"/>
    </source>
</evidence>
<dbReference type="FunFam" id="3.10.10.10:FF:000007">
    <property type="entry name" value="Retrovirus-related Pol polyprotein from transposon 17.6-like Protein"/>
    <property type="match status" value="1"/>
</dbReference>
<dbReference type="PROSITE" id="PS50994">
    <property type="entry name" value="INTEGRASE"/>
    <property type="match status" value="1"/>
</dbReference>
<evidence type="ECO:0000256" key="8">
    <source>
        <dbReference type="ARBA" id="ARBA00022918"/>
    </source>
</evidence>
<dbReference type="OrthoDB" id="5917565at2759"/>
<dbReference type="InterPro" id="IPR050951">
    <property type="entry name" value="Retrovirus_Pol_polyprotein"/>
</dbReference>
<keyword evidence="15" id="KW-1185">Reference proteome</keyword>
<evidence type="ECO:0000256" key="1">
    <source>
        <dbReference type="ARBA" id="ARBA00012493"/>
    </source>
</evidence>
<evidence type="ECO:0000259" key="12">
    <source>
        <dbReference type="PROSITE" id="PS50878"/>
    </source>
</evidence>
<evidence type="ECO:0000256" key="9">
    <source>
        <dbReference type="ARBA" id="ARBA00023268"/>
    </source>
</evidence>
<evidence type="ECO:0000256" key="7">
    <source>
        <dbReference type="ARBA" id="ARBA00022801"/>
    </source>
</evidence>
<dbReference type="InterPro" id="IPR001995">
    <property type="entry name" value="Peptidase_A2_cat"/>
</dbReference>
<dbReference type="GO" id="GO:0003964">
    <property type="term" value="F:RNA-directed DNA polymerase activity"/>
    <property type="evidence" value="ECO:0007669"/>
    <property type="project" value="UniProtKB-KW"/>
</dbReference>
<protein>
    <recommendedName>
        <fullName evidence="1">RNA-directed DNA polymerase</fullName>
        <ecNumber evidence="1">2.7.7.49</ecNumber>
    </recommendedName>
</protein>
<dbReference type="InterPro" id="IPR043502">
    <property type="entry name" value="DNA/RNA_pol_sf"/>
</dbReference>
<keyword evidence="8" id="KW-0695">RNA-directed DNA polymerase</keyword>
<dbReference type="PROSITE" id="PS50175">
    <property type="entry name" value="ASP_PROT_RETROV"/>
    <property type="match status" value="1"/>
</dbReference>
<evidence type="ECO:0000256" key="10">
    <source>
        <dbReference type="SAM" id="MobiDB-lite"/>
    </source>
</evidence>
<dbReference type="FunFam" id="3.10.20.370:FF:000001">
    <property type="entry name" value="Retrovirus-related Pol polyprotein from transposon 17.6-like protein"/>
    <property type="match status" value="1"/>
</dbReference>
<dbReference type="GO" id="GO:0015074">
    <property type="term" value="P:DNA integration"/>
    <property type="evidence" value="ECO:0007669"/>
    <property type="project" value="InterPro"/>
</dbReference>
<feature type="compositionally biased region" description="Low complexity" evidence="10">
    <location>
        <begin position="696"/>
        <end position="705"/>
    </location>
</feature>
<evidence type="ECO:0000256" key="6">
    <source>
        <dbReference type="ARBA" id="ARBA00022759"/>
    </source>
</evidence>
<dbReference type="Gene3D" id="3.10.10.10">
    <property type="entry name" value="HIV Type 1 Reverse Transcriptase, subunit A, domain 1"/>
    <property type="match status" value="1"/>
</dbReference>
<dbReference type="GO" id="GO:0042575">
    <property type="term" value="C:DNA polymerase complex"/>
    <property type="evidence" value="ECO:0007669"/>
    <property type="project" value="UniProtKB-ARBA"/>
</dbReference>
<accession>A0A0V0ZAP4</accession>
<dbReference type="SUPFAM" id="SSF53098">
    <property type="entry name" value="Ribonuclease H-like"/>
    <property type="match status" value="1"/>
</dbReference>
<dbReference type="SUPFAM" id="SSF50630">
    <property type="entry name" value="Acid proteases"/>
    <property type="match status" value="1"/>
</dbReference>
<dbReference type="GO" id="GO:0004190">
    <property type="term" value="F:aspartic-type endopeptidase activity"/>
    <property type="evidence" value="ECO:0007669"/>
    <property type="project" value="InterPro"/>
</dbReference>
<comment type="caution">
    <text evidence="14">The sequence shown here is derived from an EMBL/GenBank/DDBJ whole genome shotgun (WGS) entry which is preliminary data.</text>
</comment>
<evidence type="ECO:0000259" key="11">
    <source>
        <dbReference type="PROSITE" id="PS50175"/>
    </source>
</evidence>
<dbReference type="GO" id="GO:0004519">
    <property type="term" value="F:endonuclease activity"/>
    <property type="evidence" value="ECO:0007669"/>
    <property type="project" value="UniProtKB-KW"/>
</dbReference>
<dbReference type="SUPFAM" id="SSF56672">
    <property type="entry name" value="DNA/RNA polymerases"/>
    <property type="match status" value="1"/>
</dbReference>
<evidence type="ECO:0000256" key="5">
    <source>
        <dbReference type="ARBA" id="ARBA00022722"/>
    </source>
</evidence>
<dbReference type="Gene3D" id="3.30.70.270">
    <property type="match status" value="2"/>
</dbReference>
<name>A0A0V0ZAP4_9BILA</name>
<dbReference type="EC" id="2.7.7.49" evidence="1"/>
<evidence type="ECO:0000313" key="15">
    <source>
        <dbReference type="Proteomes" id="UP000054783"/>
    </source>
</evidence>
<dbReference type="AlphaFoldDB" id="A0A0V0ZAP4"/>
<evidence type="ECO:0000259" key="13">
    <source>
        <dbReference type="PROSITE" id="PS50994"/>
    </source>
</evidence>
<evidence type="ECO:0000256" key="3">
    <source>
        <dbReference type="ARBA" id="ARBA00022679"/>
    </source>
</evidence>
<dbReference type="PANTHER" id="PTHR37984:SF5">
    <property type="entry name" value="PROTEIN NYNRIN-LIKE"/>
    <property type="match status" value="1"/>
</dbReference>
<dbReference type="PROSITE" id="PS50878">
    <property type="entry name" value="RT_POL"/>
    <property type="match status" value="1"/>
</dbReference>
<dbReference type="EMBL" id="JYDQ01000268">
    <property type="protein sequence ID" value="KRY09556.1"/>
    <property type="molecule type" value="Genomic_DNA"/>
</dbReference>
<dbReference type="InterPro" id="IPR043128">
    <property type="entry name" value="Rev_trsase/Diguanyl_cyclase"/>
</dbReference>
<feature type="region of interest" description="Disordered" evidence="10">
    <location>
        <begin position="692"/>
        <end position="715"/>
    </location>
</feature>
<dbReference type="InterPro" id="IPR021109">
    <property type="entry name" value="Peptidase_aspartic_dom_sf"/>
</dbReference>
<keyword evidence="7" id="KW-0378">Hydrolase</keyword>
<dbReference type="InterPro" id="IPR000477">
    <property type="entry name" value="RT_dom"/>
</dbReference>
<dbReference type="Pfam" id="PF17919">
    <property type="entry name" value="RT_RNaseH_2"/>
    <property type="match status" value="1"/>
</dbReference>
<dbReference type="PANTHER" id="PTHR37984">
    <property type="entry name" value="PROTEIN CBG26694"/>
    <property type="match status" value="1"/>
</dbReference>
<dbReference type="STRING" id="990121.A0A0V0ZAP4"/>
<keyword evidence="4" id="KW-0548">Nucleotidyltransferase</keyword>
<keyword evidence="3" id="KW-0808">Transferase</keyword>
<dbReference type="FunFam" id="3.30.70.270:FF:000020">
    <property type="entry name" value="Transposon Tf2-6 polyprotein-like Protein"/>
    <property type="match status" value="1"/>
</dbReference>
<dbReference type="Gene3D" id="3.30.420.10">
    <property type="entry name" value="Ribonuclease H-like superfamily/Ribonuclease H"/>
    <property type="match status" value="1"/>
</dbReference>
<keyword evidence="5" id="KW-0540">Nuclease</keyword>
<dbReference type="Proteomes" id="UP000054783">
    <property type="component" value="Unassembled WGS sequence"/>
</dbReference>
<evidence type="ECO:0000256" key="4">
    <source>
        <dbReference type="ARBA" id="ARBA00022695"/>
    </source>
</evidence>
<dbReference type="Pfam" id="PF00078">
    <property type="entry name" value="RVT_1"/>
    <property type="match status" value="1"/>
</dbReference>
<dbReference type="Pfam" id="PF00665">
    <property type="entry name" value="rve"/>
    <property type="match status" value="1"/>
</dbReference>
<dbReference type="CDD" id="cd09274">
    <property type="entry name" value="RNase_HI_RT_Ty3"/>
    <property type="match status" value="1"/>
</dbReference>
<gene>
    <name evidence="14" type="primary">pol</name>
    <name evidence="14" type="ORF">T12_6404</name>
</gene>
<proteinExistence type="predicted"/>
<dbReference type="GO" id="GO:0003676">
    <property type="term" value="F:nucleic acid binding"/>
    <property type="evidence" value="ECO:0007669"/>
    <property type="project" value="InterPro"/>
</dbReference>
<evidence type="ECO:0000313" key="14">
    <source>
        <dbReference type="EMBL" id="KRY09556.1"/>
    </source>
</evidence>
<dbReference type="InterPro" id="IPR041577">
    <property type="entry name" value="RT_RNaseH_2"/>
</dbReference>
<feature type="domain" description="Integrase catalytic" evidence="13">
    <location>
        <begin position="667"/>
        <end position="857"/>
    </location>
</feature>
<dbReference type="InterPro" id="IPR012337">
    <property type="entry name" value="RNaseH-like_sf"/>
</dbReference>